<comment type="similarity">
    <text evidence="1">Belongs to the SNF2/RAD54 helicase family.</text>
</comment>
<dbReference type="InterPro" id="IPR038718">
    <property type="entry name" value="SNF2-like_sf"/>
</dbReference>
<dbReference type="SMART" id="SM00184">
    <property type="entry name" value="RING"/>
    <property type="match status" value="1"/>
</dbReference>
<dbReference type="GO" id="GO:0016787">
    <property type="term" value="F:hydrolase activity"/>
    <property type="evidence" value="ECO:0007669"/>
    <property type="project" value="UniProtKB-KW"/>
</dbReference>
<dbReference type="Gene3D" id="3.40.50.300">
    <property type="entry name" value="P-loop containing nucleotide triphosphate hydrolases"/>
    <property type="match status" value="1"/>
</dbReference>
<feature type="region of interest" description="Disordered" evidence="10">
    <location>
        <begin position="1183"/>
        <end position="1304"/>
    </location>
</feature>
<keyword evidence="3" id="KW-0547">Nucleotide-binding</keyword>
<dbReference type="InterPro" id="IPR036291">
    <property type="entry name" value="NAD(P)-bd_dom_sf"/>
</dbReference>
<dbReference type="Proteomes" id="UP000186601">
    <property type="component" value="Unassembled WGS sequence"/>
</dbReference>
<feature type="domain" description="RING-type" evidence="11">
    <location>
        <begin position="1679"/>
        <end position="1721"/>
    </location>
</feature>
<dbReference type="InterPro" id="IPR014001">
    <property type="entry name" value="Helicase_ATP-bd"/>
</dbReference>
<feature type="compositionally biased region" description="Acidic residues" evidence="10">
    <location>
        <begin position="1100"/>
        <end position="1125"/>
    </location>
</feature>
<dbReference type="GO" id="GO:0005634">
    <property type="term" value="C:nucleus"/>
    <property type="evidence" value="ECO:0007669"/>
    <property type="project" value="TreeGrafter"/>
</dbReference>
<evidence type="ECO:0000256" key="10">
    <source>
        <dbReference type="SAM" id="MobiDB-lite"/>
    </source>
</evidence>
<evidence type="ECO:0000313" key="14">
    <source>
        <dbReference type="Proteomes" id="UP000186601"/>
    </source>
</evidence>
<evidence type="ECO:0000256" key="9">
    <source>
        <dbReference type="PROSITE-ProRule" id="PRU00175"/>
    </source>
</evidence>
<dbReference type="InterPro" id="IPR013083">
    <property type="entry name" value="Znf_RING/FYVE/PHD"/>
</dbReference>
<keyword evidence="4 9" id="KW-0863">Zinc-finger</keyword>
<dbReference type="Gene3D" id="3.90.25.10">
    <property type="entry name" value="UDP-galactose 4-epimerase, domain 1"/>
    <property type="match status" value="1"/>
</dbReference>
<reference evidence="13 14" key="1">
    <citation type="submission" date="2018-02" db="EMBL/GenBank/DDBJ databases">
        <title>Genome sequence of the basidiomycete white-rot fungus Phlebia centrifuga.</title>
        <authorList>
            <person name="Granchi Z."/>
            <person name="Peng M."/>
            <person name="de Vries R.P."/>
            <person name="Hilden K."/>
            <person name="Makela M.R."/>
            <person name="Grigoriev I."/>
            <person name="Riley R."/>
        </authorList>
    </citation>
    <scope>NUCLEOTIDE SEQUENCE [LARGE SCALE GENOMIC DNA]</scope>
    <source>
        <strain evidence="13 14">FBCC195</strain>
    </source>
</reference>
<dbReference type="Gene3D" id="3.90.550.10">
    <property type="entry name" value="Spore Coat Polysaccharide Biosynthesis Protein SpsA, Chain A"/>
    <property type="match status" value="1"/>
</dbReference>
<dbReference type="GO" id="GO:0006289">
    <property type="term" value="P:nucleotide-excision repair"/>
    <property type="evidence" value="ECO:0007669"/>
    <property type="project" value="TreeGrafter"/>
</dbReference>
<evidence type="ECO:0000256" key="3">
    <source>
        <dbReference type="ARBA" id="ARBA00022741"/>
    </source>
</evidence>
<keyword evidence="5" id="KW-0378">Hydrolase</keyword>
<evidence type="ECO:0000259" key="11">
    <source>
        <dbReference type="PROSITE" id="PS50089"/>
    </source>
</evidence>
<evidence type="ECO:0000256" key="1">
    <source>
        <dbReference type="ARBA" id="ARBA00007025"/>
    </source>
</evidence>
<feature type="region of interest" description="Disordered" evidence="10">
    <location>
        <begin position="992"/>
        <end position="1149"/>
    </location>
</feature>
<keyword evidence="2" id="KW-0479">Metal-binding</keyword>
<feature type="domain" description="Helicase ATP-binding" evidence="12">
    <location>
        <begin position="1377"/>
        <end position="1543"/>
    </location>
</feature>
<dbReference type="InterPro" id="IPR001173">
    <property type="entry name" value="Glyco_trans_2-like"/>
</dbReference>
<sequence length="1836" mass="206279">MDMDQSDALVLITGGHGFIGGHLARKLCELGYKIRVTDISPHSYFPTTPAGIQTVVGDLLDPTFCRRVVSGVQIVIHLAATMGGMGTIHTENDSIIYKENHSMTMNVVSASMDVGVQKFLYASSACVYPELLQSTGDRDVSLREEHTSSYPPSPQGLYGLEKLSSEHLLHCLAGNMKTYVARFHNVFGPHGSWIGGREKVPAALLRKVIAGQLLGQSPIPLEIWGDGFQRRSFCYVDDAIDGIIRLLQSDWHEPINIGSDRAVSIQDLAAIALQSSGVAPQKASLRYLPSRPVGVGSRNSNNELVQEKLGWSPQVRLETGMTRTAEWIKGEIDTLVAGLNDEERDSTLRYLQTSSIVHLKPPNHVIFAILLPITSRTSPSDHNAKPEDCLNNLTRFARSLLETTRGDTREPHARFCVRVYLAIDESDEFLWQGSVNRAETVLRREGITDVVSTMCNFPRGHVCSLWRATARRAWKDGCDYFVLMGDDVKLLDNGWMSAIDSTFRDFSRDNNVPRGFGCVAFTDISFPGMPTFPVVHRTHMDVFEGQVVPDVFINQDGDPFLFQLYRRFGCSAMVPLRLSNLIGGSVDARYEKQHALDWTFSTLGEATTVIESYLGSCSFDSRKLTIDIVIPCYRVNMKYLDQFLALRFTPRCSVMFIIIVDDPLSPNITELKEKYGRRPDVRIRVNQVNSGASASRNRGLRESSAEWVHFLDDDVEPKSDLLVELEKVIRAHPDAAGFVGNAQFPLADTVYTTAIHLAGVTYFWDIATKIKRDVPWGVTANLTARRNVKDGVVYDLTFPKTGGGEDIDYCRKKRRYSIDRGGQGFVAAPAVTVTHPYWNGGRRSYWRFYMWSKGDGALIKLYPSLVYLDDAPNSAELFLISFLWTAGSGAASHFVNTPRSVIIFGPCMAVAVFCANIFHDVYRHCYREADRTLAIKSDLVGYRWVLAVVESSFIRMFSEIGRVVGLLERRDLTLLGHRFDWFAGVLGEAPQREERKNSRQRITKTSVQSNTPETSDIEEGKVQKQRPSLRRSTRSSATTSKNKRPLESDNDENTKLEKAAEPPRKRRKAVFVDVPATKYSSDNLKVNKGKAPVKQRPTPEEDEIVPDSQEEGLEYDEQASIDESEGSGSEFEASDEDEFVEGSQEEDNINADIKLRAYAEALAEEGLDAEELIMDFAIQESLESSRNPHSRGQASSAAGSSSSKKPVRNAAAALRAAAAERRLQRSQNKDSDVSEEYAFDEDSDSGSSDDSQTRKKGKGKPKGKTATVIVKAKAKHMSLADLKKQRQEQRQRASERRREEAALRKKLGRKLTQAEKNALALRKHHPELRDVWGDVERAIPIVVPVRAEQPARLKATLLPFQQESLSWMKQQEKGIWKGGMLADEMGMGKTIQMIALLLSDHGAKPNLVIAPTVAVMQWRNEIEAHAEGMDVLVWHGQSRETDIKSLKKHDVVLTTYAVVESCFRKQQSGFKRKGMIVKEKSPVHQIVWNRIILDEAHNIKERSTNTAKAAFELQSSFKWCLSGTPLQNRVGELYSLIRFLGGDPFSFYFCKQCDCKSLHWRFKDKRTCDDCGHSPMQHTCFWNNEILTPIQKNGMVGPGVEAFKKLRILLDRMMLRRTKIQRADDLGLPPRIVVVRRDYFSPEEKELYLSLFSDAKRQFNTFVDSGTVLNTDVGEATVCRLCNDIAEDAIQAKCRHIFDRECIKQYLNTALEQTPDCPVCHIPLTIDLEAPALDLEENTKTRQGILGRLDLDKWRSSSKIEALIEELSNLRRQDATTKSIVFSQFVNFLDLIAYRLQKAGFSVSRFPDLEKANRLIFTHFTLLGMSFGGYYESSGS</sequence>
<protein>
    <recommendedName>
        <fullName evidence="15">RING-type domain-containing protein</fullName>
    </recommendedName>
</protein>
<feature type="compositionally biased region" description="Low complexity" evidence="10">
    <location>
        <begin position="1194"/>
        <end position="1217"/>
    </location>
</feature>
<dbReference type="CDD" id="cd00761">
    <property type="entry name" value="Glyco_tranf_GTA_type"/>
    <property type="match status" value="1"/>
</dbReference>
<gene>
    <name evidence="13" type="ORF">PHLCEN_2v2223</name>
</gene>
<dbReference type="InterPro" id="IPR027417">
    <property type="entry name" value="P-loop_NTPase"/>
</dbReference>
<dbReference type="PROSITE" id="PS50089">
    <property type="entry name" value="ZF_RING_2"/>
    <property type="match status" value="1"/>
</dbReference>
<dbReference type="Gene3D" id="3.40.50.10810">
    <property type="entry name" value="Tandem AAA-ATPase domain"/>
    <property type="match status" value="1"/>
</dbReference>
<dbReference type="SMART" id="SM00487">
    <property type="entry name" value="DEXDc"/>
    <property type="match status" value="1"/>
</dbReference>
<dbReference type="CDD" id="cd18008">
    <property type="entry name" value="DEXDc_SHPRH-like"/>
    <property type="match status" value="1"/>
</dbReference>
<dbReference type="STRING" id="98765.A0A2R6RPN0"/>
<dbReference type="PANTHER" id="PTHR45626">
    <property type="entry name" value="TRANSCRIPTION TERMINATION FACTOR 2-RELATED"/>
    <property type="match status" value="1"/>
</dbReference>
<accession>A0A2R6RPN0</accession>
<feature type="compositionally biased region" description="Basic and acidic residues" evidence="10">
    <location>
        <begin position="1044"/>
        <end position="1063"/>
    </location>
</feature>
<dbReference type="InterPro" id="IPR001841">
    <property type="entry name" value="Znf_RING"/>
</dbReference>
<proteinExistence type="inferred from homology"/>
<dbReference type="Gene3D" id="3.40.50.720">
    <property type="entry name" value="NAD(P)-binding Rossmann-like Domain"/>
    <property type="match status" value="1"/>
</dbReference>
<dbReference type="InterPro" id="IPR029044">
    <property type="entry name" value="Nucleotide-diphossugar_trans"/>
</dbReference>
<dbReference type="Pfam" id="PF01370">
    <property type="entry name" value="Epimerase"/>
    <property type="match status" value="1"/>
</dbReference>
<evidence type="ECO:0008006" key="15">
    <source>
        <dbReference type="Google" id="ProtNLM"/>
    </source>
</evidence>
<dbReference type="EMBL" id="MLYV02000207">
    <property type="protein sequence ID" value="PSS31981.1"/>
    <property type="molecule type" value="Genomic_DNA"/>
</dbReference>
<organism evidence="13 14">
    <name type="scientific">Hermanssonia centrifuga</name>
    <dbReference type="NCBI Taxonomy" id="98765"/>
    <lineage>
        <taxon>Eukaryota</taxon>
        <taxon>Fungi</taxon>
        <taxon>Dikarya</taxon>
        <taxon>Basidiomycota</taxon>
        <taxon>Agaricomycotina</taxon>
        <taxon>Agaricomycetes</taxon>
        <taxon>Polyporales</taxon>
        <taxon>Meruliaceae</taxon>
        <taxon>Hermanssonia</taxon>
    </lineage>
</organism>
<comment type="caution">
    <text evidence="13">The sequence shown here is derived from an EMBL/GenBank/DDBJ whole genome shotgun (WGS) entry which is preliminary data.</text>
</comment>
<dbReference type="InterPro" id="IPR050628">
    <property type="entry name" value="SNF2_RAD54_helicase_TF"/>
</dbReference>
<evidence type="ECO:0000313" key="13">
    <source>
        <dbReference type="EMBL" id="PSS31981.1"/>
    </source>
</evidence>
<dbReference type="SUPFAM" id="SSF52540">
    <property type="entry name" value="P-loop containing nucleoside triphosphate hydrolases"/>
    <property type="match status" value="2"/>
</dbReference>
<dbReference type="InterPro" id="IPR001509">
    <property type="entry name" value="Epimerase_deHydtase"/>
</dbReference>
<feature type="compositionally biased region" description="Acidic residues" evidence="10">
    <location>
        <begin position="1233"/>
        <end position="1244"/>
    </location>
</feature>
<evidence type="ECO:0000256" key="6">
    <source>
        <dbReference type="ARBA" id="ARBA00022806"/>
    </source>
</evidence>
<dbReference type="InterPro" id="IPR000330">
    <property type="entry name" value="SNF2_N"/>
</dbReference>
<dbReference type="SUPFAM" id="SSF53448">
    <property type="entry name" value="Nucleotide-diphospho-sugar transferases"/>
    <property type="match status" value="1"/>
</dbReference>
<evidence type="ECO:0000256" key="2">
    <source>
        <dbReference type="ARBA" id="ARBA00022723"/>
    </source>
</evidence>
<feature type="compositionally biased region" description="Polar residues" evidence="10">
    <location>
        <begin position="1003"/>
        <end position="1014"/>
    </location>
</feature>
<dbReference type="GO" id="GO:0004386">
    <property type="term" value="F:helicase activity"/>
    <property type="evidence" value="ECO:0007669"/>
    <property type="project" value="UniProtKB-KW"/>
</dbReference>
<name>A0A2R6RPN0_9APHY</name>
<dbReference type="GO" id="GO:0008270">
    <property type="term" value="F:zinc ion binding"/>
    <property type="evidence" value="ECO:0007669"/>
    <property type="project" value="UniProtKB-KW"/>
</dbReference>
<keyword evidence="14" id="KW-1185">Reference proteome</keyword>
<feature type="compositionally biased region" description="Basic and acidic residues" evidence="10">
    <location>
        <begin position="1218"/>
        <end position="1232"/>
    </location>
</feature>
<evidence type="ECO:0000256" key="7">
    <source>
        <dbReference type="ARBA" id="ARBA00022833"/>
    </source>
</evidence>
<keyword evidence="7" id="KW-0862">Zinc</keyword>
<dbReference type="Pfam" id="PF00535">
    <property type="entry name" value="Glycos_transf_2"/>
    <property type="match status" value="1"/>
</dbReference>
<evidence type="ECO:0000256" key="4">
    <source>
        <dbReference type="ARBA" id="ARBA00022771"/>
    </source>
</evidence>
<feature type="compositionally biased region" description="Basic residues" evidence="10">
    <location>
        <begin position="1254"/>
        <end position="1263"/>
    </location>
</feature>
<dbReference type="GO" id="GO:0008094">
    <property type="term" value="F:ATP-dependent activity, acting on DNA"/>
    <property type="evidence" value="ECO:0007669"/>
    <property type="project" value="TreeGrafter"/>
</dbReference>
<evidence type="ECO:0000259" key="12">
    <source>
        <dbReference type="PROSITE" id="PS51192"/>
    </source>
</evidence>
<dbReference type="GO" id="GO:0005524">
    <property type="term" value="F:ATP binding"/>
    <property type="evidence" value="ECO:0007669"/>
    <property type="project" value="UniProtKB-KW"/>
</dbReference>
<dbReference type="PANTHER" id="PTHR45626:SF12">
    <property type="entry name" value="DNA REPAIR PROTEIN RAD16"/>
    <property type="match status" value="1"/>
</dbReference>
<dbReference type="OrthoDB" id="331544at2759"/>
<keyword evidence="6" id="KW-0347">Helicase</keyword>
<dbReference type="Pfam" id="PF00097">
    <property type="entry name" value="zf-C3HC4"/>
    <property type="match status" value="1"/>
</dbReference>
<feature type="compositionally biased region" description="Basic and acidic residues" evidence="10">
    <location>
        <begin position="1281"/>
        <end position="1303"/>
    </location>
</feature>
<dbReference type="Pfam" id="PF00176">
    <property type="entry name" value="SNF2-rel_dom"/>
    <property type="match status" value="1"/>
</dbReference>
<keyword evidence="8" id="KW-0067">ATP-binding</keyword>
<feature type="compositionally biased region" description="Acidic residues" evidence="10">
    <location>
        <begin position="1132"/>
        <end position="1149"/>
    </location>
</feature>
<evidence type="ECO:0000256" key="5">
    <source>
        <dbReference type="ARBA" id="ARBA00022801"/>
    </source>
</evidence>
<feature type="compositionally biased region" description="Basic residues" evidence="10">
    <location>
        <begin position="1023"/>
        <end position="1033"/>
    </location>
</feature>
<feature type="compositionally biased region" description="Polar residues" evidence="10">
    <location>
        <begin position="1183"/>
        <end position="1193"/>
    </location>
</feature>
<dbReference type="InterPro" id="IPR018957">
    <property type="entry name" value="Znf_C3HC4_RING-type"/>
</dbReference>
<evidence type="ECO:0000256" key="8">
    <source>
        <dbReference type="ARBA" id="ARBA00022840"/>
    </source>
</evidence>
<dbReference type="SUPFAM" id="SSF51735">
    <property type="entry name" value="NAD(P)-binding Rossmann-fold domains"/>
    <property type="match status" value="1"/>
</dbReference>
<dbReference type="Gene3D" id="3.30.40.10">
    <property type="entry name" value="Zinc/RING finger domain, C3HC4 (zinc finger)"/>
    <property type="match status" value="1"/>
</dbReference>
<dbReference type="PROSITE" id="PS51192">
    <property type="entry name" value="HELICASE_ATP_BIND_1"/>
    <property type="match status" value="1"/>
</dbReference>